<feature type="region of interest" description="Disordered" evidence="1">
    <location>
        <begin position="249"/>
        <end position="292"/>
    </location>
</feature>
<dbReference type="STRING" id="1328759.A0A5C2SKL7"/>
<evidence type="ECO:0000313" key="3">
    <source>
        <dbReference type="Proteomes" id="UP000313359"/>
    </source>
</evidence>
<dbReference type="Proteomes" id="UP000313359">
    <property type="component" value="Unassembled WGS sequence"/>
</dbReference>
<name>A0A5C2SKL7_9APHY</name>
<protein>
    <submittedName>
        <fullName evidence="2">Uncharacterized protein</fullName>
    </submittedName>
</protein>
<keyword evidence="3" id="KW-1185">Reference proteome</keyword>
<proteinExistence type="predicted"/>
<feature type="compositionally biased region" description="Basic and acidic residues" evidence="1">
    <location>
        <begin position="165"/>
        <end position="175"/>
    </location>
</feature>
<organism evidence="2 3">
    <name type="scientific">Lentinus tigrinus ALCF2SS1-6</name>
    <dbReference type="NCBI Taxonomy" id="1328759"/>
    <lineage>
        <taxon>Eukaryota</taxon>
        <taxon>Fungi</taxon>
        <taxon>Dikarya</taxon>
        <taxon>Basidiomycota</taxon>
        <taxon>Agaricomycotina</taxon>
        <taxon>Agaricomycetes</taxon>
        <taxon>Polyporales</taxon>
        <taxon>Polyporaceae</taxon>
        <taxon>Lentinus</taxon>
    </lineage>
</organism>
<sequence length="292" mass="31762">MDASPPLAIPRLRLPRYSAQSQALSPIAGPSHSHNPDYLHPDEDDEDAESTPRMLTSAIPDKSSPRSPATPGLPSEPTARLRALLARVPNSPNGTTPHARPALTLPSSSEPESDFEPPHSTITTSSFARESLKELFSHALREPGNTPRKNGRPRRNSIDASEVEASPRVEEERAKYRGKRRTLSDDEVEKSGYTDSSEMSHRSSAASTFAALKQRLDQSTSAMPSMSQAQMVMDMSMPPLNSSTDTAMPPTMKVDTSSDTPPRATSTPMRTFQMSTHLGMHSSEHTPATPQL</sequence>
<accession>A0A5C2SKL7</accession>
<reference evidence="2" key="1">
    <citation type="journal article" date="2018" name="Genome Biol. Evol.">
        <title>Genomics and development of Lentinus tigrinus, a white-rot wood-decaying mushroom with dimorphic fruiting bodies.</title>
        <authorList>
            <person name="Wu B."/>
            <person name="Xu Z."/>
            <person name="Knudson A."/>
            <person name="Carlson A."/>
            <person name="Chen N."/>
            <person name="Kovaka S."/>
            <person name="LaButti K."/>
            <person name="Lipzen A."/>
            <person name="Pennachio C."/>
            <person name="Riley R."/>
            <person name="Schakwitz W."/>
            <person name="Umezawa K."/>
            <person name="Ohm R.A."/>
            <person name="Grigoriev I.V."/>
            <person name="Nagy L.G."/>
            <person name="Gibbons J."/>
            <person name="Hibbett D."/>
        </authorList>
    </citation>
    <scope>NUCLEOTIDE SEQUENCE [LARGE SCALE GENOMIC DNA]</scope>
    <source>
        <strain evidence="2">ALCF2SS1-6</strain>
    </source>
</reference>
<dbReference type="OrthoDB" id="3230534at2759"/>
<dbReference type="EMBL" id="ML122255">
    <property type="protein sequence ID" value="RPD63709.1"/>
    <property type="molecule type" value="Genomic_DNA"/>
</dbReference>
<evidence type="ECO:0000256" key="1">
    <source>
        <dbReference type="SAM" id="MobiDB-lite"/>
    </source>
</evidence>
<feature type="compositionally biased region" description="Basic and acidic residues" evidence="1">
    <location>
        <begin position="130"/>
        <end position="141"/>
    </location>
</feature>
<feature type="region of interest" description="Disordered" evidence="1">
    <location>
        <begin position="1"/>
        <end position="206"/>
    </location>
</feature>
<dbReference type="AlphaFoldDB" id="A0A5C2SKL7"/>
<feature type="compositionally biased region" description="Low complexity" evidence="1">
    <location>
        <begin position="1"/>
        <end position="16"/>
    </location>
</feature>
<gene>
    <name evidence="2" type="ORF">L227DRAFT_496831</name>
</gene>
<feature type="compositionally biased region" description="Polar residues" evidence="1">
    <location>
        <begin position="254"/>
        <end position="276"/>
    </location>
</feature>
<evidence type="ECO:0000313" key="2">
    <source>
        <dbReference type="EMBL" id="RPD63709.1"/>
    </source>
</evidence>